<dbReference type="SUPFAM" id="SSF49599">
    <property type="entry name" value="TRAF domain-like"/>
    <property type="match status" value="2"/>
</dbReference>
<dbReference type="Proteomes" id="UP000807159">
    <property type="component" value="Chromosome 4"/>
</dbReference>
<feature type="domain" description="MATH" evidence="1">
    <location>
        <begin position="121"/>
        <end position="208"/>
    </location>
</feature>
<dbReference type="EMBL" id="JACEGQ020000004">
    <property type="protein sequence ID" value="KAH8511477.1"/>
    <property type="molecule type" value="Genomic_DNA"/>
</dbReference>
<gene>
    <name evidence="2" type="ORF">H0E87_008879</name>
</gene>
<dbReference type="CDD" id="cd00121">
    <property type="entry name" value="MATH"/>
    <property type="match status" value="2"/>
</dbReference>
<dbReference type="AlphaFoldDB" id="A0A8T2Z271"/>
<protein>
    <recommendedName>
        <fullName evidence="1">MATH domain-containing protein</fullName>
    </recommendedName>
</protein>
<sequence>MILNPNGKKKEDGNSHIPLFLAMTDPDDVSLDWEVNVVASSFVFDGIRDRYLVVQDDDRIDWCFHKMKMEWGFIELLSHDTLRDASNGFLVDDRSIFGVEVFGVKRPGEGESLSFVKEPANGLYTWKISNFSALNKYNHFSEGFTVEGRKWILQLYPEGDSNASGTHLSLYLSLDDSETVQTTRKLYKKCLLGIKDTINGSHYEIIGL</sequence>
<evidence type="ECO:0000313" key="3">
    <source>
        <dbReference type="Proteomes" id="UP000807159"/>
    </source>
</evidence>
<dbReference type="Pfam" id="PF22486">
    <property type="entry name" value="MATH_2"/>
    <property type="match status" value="2"/>
</dbReference>
<proteinExistence type="predicted"/>
<dbReference type="InterPro" id="IPR002083">
    <property type="entry name" value="MATH/TRAF_dom"/>
</dbReference>
<organism evidence="2 3">
    <name type="scientific">Populus deltoides</name>
    <name type="common">Eastern poplar</name>
    <name type="synonym">Eastern cottonwood</name>
    <dbReference type="NCBI Taxonomy" id="3696"/>
    <lineage>
        <taxon>Eukaryota</taxon>
        <taxon>Viridiplantae</taxon>
        <taxon>Streptophyta</taxon>
        <taxon>Embryophyta</taxon>
        <taxon>Tracheophyta</taxon>
        <taxon>Spermatophyta</taxon>
        <taxon>Magnoliopsida</taxon>
        <taxon>eudicotyledons</taxon>
        <taxon>Gunneridae</taxon>
        <taxon>Pentapetalae</taxon>
        <taxon>rosids</taxon>
        <taxon>fabids</taxon>
        <taxon>Malpighiales</taxon>
        <taxon>Salicaceae</taxon>
        <taxon>Saliceae</taxon>
        <taxon>Populus</taxon>
    </lineage>
</organism>
<keyword evidence="3" id="KW-1185">Reference proteome</keyword>
<evidence type="ECO:0000259" key="1">
    <source>
        <dbReference type="PROSITE" id="PS50144"/>
    </source>
</evidence>
<dbReference type="Gene3D" id="2.60.210.10">
    <property type="entry name" value="Apoptosis, Tumor Necrosis Factor Receptor Associated Protein 2, Chain A"/>
    <property type="match status" value="2"/>
</dbReference>
<feature type="domain" description="MATH" evidence="1">
    <location>
        <begin position="1"/>
        <end position="101"/>
    </location>
</feature>
<accession>A0A8T2Z271</accession>
<dbReference type="PANTHER" id="PTHR46162">
    <property type="entry name" value="TRAF-LIKE FAMILY PROTEIN"/>
    <property type="match status" value="1"/>
</dbReference>
<dbReference type="PROSITE" id="PS50144">
    <property type="entry name" value="MATH"/>
    <property type="match status" value="2"/>
</dbReference>
<dbReference type="InterPro" id="IPR008974">
    <property type="entry name" value="TRAF-like"/>
</dbReference>
<reference evidence="2" key="1">
    <citation type="journal article" date="2021" name="J. Hered.">
        <title>Genome Assembly of Salicaceae Populus deltoides (Eastern Cottonwood) I-69 Based on Nanopore Sequencing and Hi-C Technologies.</title>
        <authorList>
            <person name="Bai S."/>
            <person name="Wu H."/>
            <person name="Zhang J."/>
            <person name="Pan Z."/>
            <person name="Zhao W."/>
            <person name="Li Z."/>
            <person name="Tong C."/>
        </authorList>
    </citation>
    <scope>NUCLEOTIDE SEQUENCE</scope>
    <source>
        <tissue evidence="2">Leaf</tissue>
    </source>
</reference>
<dbReference type="PANTHER" id="PTHR46162:SF48">
    <property type="entry name" value="MATH DOMAIN-CONTAINING PROTEIN"/>
    <property type="match status" value="1"/>
</dbReference>
<name>A0A8T2Z271_POPDE</name>
<evidence type="ECO:0000313" key="2">
    <source>
        <dbReference type="EMBL" id="KAH8511477.1"/>
    </source>
</evidence>
<comment type="caution">
    <text evidence="2">The sequence shown here is derived from an EMBL/GenBank/DDBJ whole genome shotgun (WGS) entry which is preliminary data.</text>
</comment>